<dbReference type="WBParaSite" id="GPUH_0001202501-mRNA-1">
    <property type="protein sequence ID" value="GPUH_0001202501-mRNA-1"/>
    <property type="gene ID" value="GPUH_0001202501"/>
</dbReference>
<dbReference type="Proteomes" id="UP000271098">
    <property type="component" value="Unassembled WGS sequence"/>
</dbReference>
<dbReference type="AlphaFoldDB" id="A0A183DTH0"/>
<feature type="compositionally biased region" description="Pro residues" evidence="1">
    <location>
        <begin position="84"/>
        <end position="95"/>
    </location>
</feature>
<evidence type="ECO:0000313" key="4">
    <source>
        <dbReference type="WBParaSite" id="GPUH_0001202501-mRNA-1"/>
    </source>
</evidence>
<reference evidence="4" key="1">
    <citation type="submission" date="2016-06" db="UniProtKB">
        <authorList>
            <consortium name="WormBaseParasite"/>
        </authorList>
    </citation>
    <scope>IDENTIFICATION</scope>
</reference>
<sequence length="174" mass="18150">MNVDPSNGCVPPAPPPAPPPPASQQTINDAFNVKEEPEKLIQLTNAAVTAASTLADISSVLSQPQQQQQYGSTMNVDPSNGCVPPAPPPAPPPPASQQALNDAFNVKEEPEKLIQLTNAAVTAGSTLADISSVLSQPQQHQQQFRNFNDSNLVSSNAAYGGNGASLLGLRATYR</sequence>
<feature type="compositionally biased region" description="Pro residues" evidence="1">
    <location>
        <begin position="11"/>
        <end position="22"/>
    </location>
</feature>
<name>A0A183DTH0_9BILA</name>
<evidence type="ECO:0000313" key="3">
    <source>
        <dbReference type="Proteomes" id="UP000271098"/>
    </source>
</evidence>
<dbReference type="EMBL" id="UYRT01078967">
    <property type="protein sequence ID" value="VDN19680.1"/>
    <property type="molecule type" value="Genomic_DNA"/>
</dbReference>
<evidence type="ECO:0000313" key="2">
    <source>
        <dbReference type="EMBL" id="VDN19680.1"/>
    </source>
</evidence>
<feature type="region of interest" description="Disordered" evidence="1">
    <location>
        <begin position="1"/>
        <end position="26"/>
    </location>
</feature>
<feature type="region of interest" description="Disordered" evidence="1">
    <location>
        <begin position="65"/>
        <end position="98"/>
    </location>
</feature>
<reference evidence="2 3" key="2">
    <citation type="submission" date="2018-11" db="EMBL/GenBank/DDBJ databases">
        <authorList>
            <consortium name="Pathogen Informatics"/>
        </authorList>
    </citation>
    <scope>NUCLEOTIDE SEQUENCE [LARGE SCALE GENOMIC DNA]</scope>
</reference>
<organism evidence="4">
    <name type="scientific">Gongylonema pulchrum</name>
    <dbReference type="NCBI Taxonomy" id="637853"/>
    <lineage>
        <taxon>Eukaryota</taxon>
        <taxon>Metazoa</taxon>
        <taxon>Ecdysozoa</taxon>
        <taxon>Nematoda</taxon>
        <taxon>Chromadorea</taxon>
        <taxon>Rhabditida</taxon>
        <taxon>Spirurina</taxon>
        <taxon>Spiruromorpha</taxon>
        <taxon>Spiruroidea</taxon>
        <taxon>Gongylonematidae</taxon>
        <taxon>Gongylonema</taxon>
    </lineage>
</organism>
<proteinExistence type="predicted"/>
<evidence type="ECO:0000256" key="1">
    <source>
        <dbReference type="SAM" id="MobiDB-lite"/>
    </source>
</evidence>
<protein>
    <submittedName>
        <fullName evidence="2 4">Uncharacterized protein</fullName>
    </submittedName>
</protein>
<gene>
    <name evidence="2" type="ORF">GPUH_LOCUS12011</name>
</gene>
<accession>A0A183DTH0</accession>
<keyword evidence="3" id="KW-1185">Reference proteome</keyword>